<keyword evidence="3" id="KW-1185">Reference proteome</keyword>
<dbReference type="InterPro" id="IPR027417">
    <property type="entry name" value="P-loop_NTPase"/>
</dbReference>
<feature type="region of interest" description="Disordered" evidence="1">
    <location>
        <begin position="138"/>
        <end position="164"/>
    </location>
</feature>
<evidence type="ECO:0000313" key="3">
    <source>
        <dbReference type="Proteomes" id="UP000299102"/>
    </source>
</evidence>
<dbReference type="GO" id="GO:0003723">
    <property type="term" value="F:RNA binding"/>
    <property type="evidence" value="ECO:0007669"/>
    <property type="project" value="TreeGrafter"/>
</dbReference>
<reference evidence="2 3" key="1">
    <citation type="journal article" date="2019" name="Commun. Biol.">
        <title>The bagworm genome reveals a unique fibroin gene that provides high tensile strength.</title>
        <authorList>
            <person name="Kono N."/>
            <person name="Nakamura H."/>
            <person name="Ohtoshi R."/>
            <person name="Tomita M."/>
            <person name="Numata K."/>
            <person name="Arakawa K."/>
        </authorList>
    </citation>
    <scope>NUCLEOTIDE SEQUENCE [LARGE SCALE GENOMIC DNA]</scope>
</reference>
<keyword evidence="2" id="KW-0067">ATP-binding</keyword>
<name>A0A4C1Z6E0_EUMVA</name>
<dbReference type="EMBL" id="BGZK01001554">
    <property type="protein sequence ID" value="GBP82217.1"/>
    <property type="molecule type" value="Genomic_DNA"/>
</dbReference>
<dbReference type="Gene3D" id="3.40.50.300">
    <property type="entry name" value="P-loop containing nucleotide triphosphate hydrolases"/>
    <property type="match status" value="1"/>
</dbReference>
<organism evidence="2 3">
    <name type="scientific">Eumeta variegata</name>
    <name type="common">Bagworm moth</name>
    <name type="synonym">Eumeta japonica</name>
    <dbReference type="NCBI Taxonomy" id="151549"/>
    <lineage>
        <taxon>Eukaryota</taxon>
        <taxon>Metazoa</taxon>
        <taxon>Ecdysozoa</taxon>
        <taxon>Arthropoda</taxon>
        <taxon>Hexapoda</taxon>
        <taxon>Insecta</taxon>
        <taxon>Pterygota</taxon>
        <taxon>Neoptera</taxon>
        <taxon>Endopterygota</taxon>
        <taxon>Lepidoptera</taxon>
        <taxon>Glossata</taxon>
        <taxon>Ditrysia</taxon>
        <taxon>Tineoidea</taxon>
        <taxon>Psychidae</taxon>
        <taxon>Oiketicinae</taxon>
        <taxon>Eumeta</taxon>
    </lineage>
</organism>
<evidence type="ECO:0000313" key="2">
    <source>
        <dbReference type="EMBL" id="GBP82217.1"/>
    </source>
</evidence>
<comment type="caution">
    <text evidence="2">The sequence shown here is derived from an EMBL/GenBank/DDBJ whole genome shotgun (WGS) entry which is preliminary data.</text>
</comment>
<protein>
    <submittedName>
        <fullName evidence="2">Probable ATP-dependent RNA helicase DHX35</fullName>
    </submittedName>
</protein>
<keyword evidence="2" id="KW-0347">Helicase</keyword>
<keyword evidence="2" id="KW-0547">Nucleotide-binding</keyword>
<accession>A0A4C1Z6E0</accession>
<keyword evidence="2" id="KW-0378">Hydrolase</keyword>
<dbReference type="Proteomes" id="UP000299102">
    <property type="component" value="Unassembled WGS sequence"/>
</dbReference>
<dbReference type="AlphaFoldDB" id="A0A4C1Z6E0"/>
<dbReference type="SUPFAM" id="SSF52540">
    <property type="entry name" value="P-loop containing nucleoside triphosphate hydrolases"/>
    <property type="match status" value="1"/>
</dbReference>
<gene>
    <name evidence="2" type="primary">DHX35</name>
    <name evidence="2" type="ORF">EVAR_103666_1</name>
</gene>
<evidence type="ECO:0000256" key="1">
    <source>
        <dbReference type="SAM" id="MobiDB-lite"/>
    </source>
</evidence>
<dbReference type="GO" id="GO:0071013">
    <property type="term" value="C:catalytic step 2 spliceosome"/>
    <property type="evidence" value="ECO:0007669"/>
    <property type="project" value="TreeGrafter"/>
</dbReference>
<sequence length="205" mass="22939">MFGTDRPKYIRPDQVRGLGTFEDVPKPHVQLSLNMSQPIPEAKALASSRTWLKYSSDRDEPLYPARSKDGNIDLLIKSDSDSALAIDKDAKTDFVYNRYHHLPLETQRQKLPIFQYRNHILYLLENHQTLVLVGETGSGKSTQIPQSKGGPRSESKVVQSDVESGTGVRSEHAVAVGIMVRIVARQYIRWKNSFYVLVEGAAGGS</sequence>
<dbReference type="PANTHER" id="PTHR18934">
    <property type="entry name" value="ATP-DEPENDENT RNA HELICASE"/>
    <property type="match status" value="1"/>
</dbReference>
<dbReference type="STRING" id="151549.A0A4C1Z6E0"/>
<dbReference type="PANTHER" id="PTHR18934:SF136">
    <property type="entry name" value="ATP-DEPENDENT RNA HELICASE DHX35-RELATED"/>
    <property type="match status" value="1"/>
</dbReference>
<proteinExistence type="predicted"/>
<dbReference type="OrthoDB" id="10253254at2759"/>
<dbReference type="GO" id="GO:0004386">
    <property type="term" value="F:helicase activity"/>
    <property type="evidence" value="ECO:0007669"/>
    <property type="project" value="UniProtKB-KW"/>
</dbReference>